<feature type="compositionally biased region" description="Basic and acidic residues" evidence="1">
    <location>
        <begin position="240"/>
        <end position="258"/>
    </location>
</feature>
<feature type="compositionally biased region" description="Basic and acidic residues" evidence="1">
    <location>
        <begin position="344"/>
        <end position="356"/>
    </location>
</feature>
<evidence type="ECO:0000256" key="1">
    <source>
        <dbReference type="SAM" id="MobiDB-lite"/>
    </source>
</evidence>
<feature type="compositionally biased region" description="Polar residues" evidence="1">
    <location>
        <begin position="298"/>
        <end position="322"/>
    </location>
</feature>
<sequence>MNFNLIALTSWVVLLFFSHGIVASSIFQTIQNDKNICPTAADILKSKYFDKCNNVTYPVNTTVNWTKSNKDLFLCMAIYDRVFQICLTGTKLKLGSPKESILSNKTLFDNEMNKTITELKNNLTVNSDHALSICNSSMVHSPYPIPYNKTESYVKKLIEDPGNCVSSCYDSSTKTLNSFCLAINIIDKKIIEINKQLEINKEQPVNIPDTQITNDDNINQQNHNNQMPLPNSLEDSPTGDDYKFQEGKKDTKNNEKKSSVVMIENDANGKTEKSQNDLVSQKVEPSMKSNEATKVDETNTLSEFTQEIGNNESNPDVIQPDNNADDVLEHSDRDNELVVGVEETQTKPKSSSEKESSLIQTEEPVVYKVNLFEYLAVIGIACIVGCLVYHHKQKIMAIILEGRRSRGGRGRRRHSANYRKLDCNLEEAVNSQCDSNTTNVIY</sequence>
<feature type="chain" id="PRO_5032544600" description="Odorant-binding protein" evidence="3">
    <location>
        <begin position="24"/>
        <end position="442"/>
    </location>
</feature>
<keyword evidence="2" id="KW-1133">Transmembrane helix</keyword>
<name>A0A834Y3T9_APHGI</name>
<feature type="transmembrane region" description="Helical" evidence="2">
    <location>
        <begin position="371"/>
        <end position="389"/>
    </location>
</feature>
<feature type="compositionally biased region" description="Low complexity" evidence="1">
    <location>
        <begin position="207"/>
        <end position="226"/>
    </location>
</feature>
<gene>
    <name evidence="4" type="ORF">HCN44_006141</name>
</gene>
<feature type="signal peptide" evidence="3">
    <location>
        <begin position="1"/>
        <end position="23"/>
    </location>
</feature>
<comment type="caution">
    <text evidence="4">The sequence shown here is derived from an EMBL/GenBank/DDBJ whole genome shotgun (WGS) entry which is preliminary data.</text>
</comment>
<organism evidence="4 5">
    <name type="scientific">Aphidius gifuensis</name>
    <name type="common">Parasitoid wasp</name>
    <dbReference type="NCBI Taxonomy" id="684658"/>
    <lineage>
        <taxon>Eukaryota</taxon>
        <taxon>Metazoa</taxon>
        <taxon>Ecdysozoa</taxon>
        <taxon>Arthropoda</taxon>
        <taxon>Hexapoda</taxon>
        <taxon>Insecta</taxon>
        <taxon>Pterygota</taxon>
        <taxon>Neoptera</taxon>
        <taxon>Endopterygota</taxon>
        <taxon>Hymenoptera</taxon>
        <taxon>Apocrita</taxon>
        <taxon>Ichneumonoidea</taxon>
        <taxon>Braconidae</taxon>
        <taxon>Aphidiinae</taxon>
        <taxon>Aphidius</taxon>
    </lineage>
</organism>
<keyword evidence="3" id="KW-0732">Signal</keyword>
<dbReference type="AlphaFoldDB" id="A0A834Y3T9"/>
<keyword evidence="5" id="KW-1185">Reference proteome</keyword>
<accession>A0A834Y3T9</accession>
<evidence type="ECO:0000313" key="5">
    <source>
        <dbReference type="Proteomes" id="UP000639338"/>
    </source>
</evidence>
<evidence type="ECO:0000256" key="3">
    <source>
        <dbReference type="SAM" id="SignalP"/>
    </source>
</evidence>
<feature type="region of interest" description="Disordered" evidence="1">
    <location>
        <begin position="207"/>
        <end position="335"/>
    </location>
</feature>
<feature type="region of interest" description="Disordered" evidence="1">
    <location>
        <begin position="340"/>
        <end position="359"/>
    </location>
</feature>
<dbReference type="OrthoDB" id="5846619at2759"/>
<dbReference type="Proteomes" id="UP000639338">
    <property type="component" value="Unassembled WGS sequence"/>
</dbReference>
<dbReference type="EMBL" id="JACMRX010000001">
    <property type="protein sequence ID" value="KAF7997570.1"/>
    <property type="molecule type" value="Genomic_DNA"/>
</dbReference>
<keyword evidence="2" id="KW-0812">Transmembrane</keyword>
<evidence type="ECO:0000313" key="4">
    <source>
        <dbReference type="EMBL" id="KAF7997570.1"/>
    </source>
</evidence>
<keyword evidence="2" id="KW-0472">Membrane</keyword>
<protein>
    <recommendedName>
        <fullName evidence="6">Odorant-binding protein</fullName>
    </recommendedName>
</protein>
<evidence type="ECO:0000256" key="2">
    <source>
        <dbReference type="SAM" id="Phobius"/>
    </source>
</evidence>
<proteinExistence type="predicted"/>
<reference evidence="4 5" key="1">
    <citation type="submission" date="2020-08" db="EMBL/GenBank/DDBJ databases">
        <title>Aphidius gifuensis genome sequencing and assembly.</title>
        <authorList>
            <person name="Du Z."/>
        </authorList>
    </citation>
    <scope>NUCLEOTIDE SEQUENCE [LARGE SCALE GENOMIC DNA]</scope>
    <source>
        <strain evidence="4">YNYX2018</strain>
        <tissue evidence="4">Adults</tissue>
    </source>
</reference>
<evidence type="ECO:0008006" key="6">
    <source>
        <dbReference type="Google" id="ProtNLM"/>
    </source>
</evidence>